<evidence type="ECO:0000313" key="8">
    <source>
        <dbReference type="Proteomes" id="UP000502248"/>
    </source>
</evidence>
<evidence type="ECO:0000256" key="3">
    <source>
        <dbReference type="ARBA" id="ARBA00023163"/>
    </source>
</evidence>
<keyword evidence="3" id="KW-0804">Transcription</keyword>
<protein>
    <submittedName>
        <fullName evidence="7">Response regulator</fullName>
    </submittedName>
</protein>
<dbReference type="KEGG" id="cheb:HH215_25295"/>
<dbReference type="InterPro" id="IPR009057">
    <property type="entry name" value="Homeodomain-like_sf"/>
</dbReference>
<dbReference type="Pfam" id="PF12833">
    <property type="entry name" value="HTH_18"/>
    <property type="match status" value="1"/>
</dbReference>
<dbReference type="SMART" id="SM00342">
    <property type="entry name" value="HTH_ARAC"/>
    <property type="match status" value="1"/>
</dbReference>
<dbReference type="GO" id="GO:0003700">
    <property type="term" value="F:DNA-binding transcription factor activity"/>
    <property type="evidence" value="ECO:0007669"/>
    <property type="project" value="InterPro"/>
</dbReference>
<dbReference type="RefSeq" id="WP_169282418.1">
    <property type="nucleotide sequence ID" value="NZ_CP051680.1"/>
</dbReference>
<dbReference type="AlphaFoldDB" id="A0A7Z2ZN93"/>
<dbReference type="PANTHER" id="PTHR43280">
    <property type="entry name" value="ARAC-FAMILY TRANSCRIPTIONAL REGULATOR"/>
    <property type="match status" value="1"/>
</dbReference>
<dbReference type="PRINTS" id="PR00032">
    <property type="entry name" value="HTHARAC"/>
</dbReference>
<evidence type="ECO:0000259" key="6">
    <source>
        <dbReference type="PROSITE" id="PS50110"/>
    </source>
</evidence>
<feature type="domain" description="HTH araC/xylS-type" evidence="5">
    <location>
        <begin position="449"/>
        <end position="546"/>
    </location>
</feature>
<dbReference type="Gene3D" id="1.10.10.60">
    <property type="entry name" value="Homeodomain-like"/>
    <property type="match status" value="2"/>
</dbReference>
<sequence length="553" mass="62703">MYRILIVDDERHVLDWIYELLADLKEPELDVYKAGTVTEALAWLDRSRMDIVVSDISMPGMNGIELHGKIREKWPECKVIFLTGYTDFEFAYQAVKNEAVGYILKTEDDDVIVETVLKAVRQIEENARRERLMRQAEEKMNAAIPLLRNECLSGLLRGERTLPTVRRRQFRELAIDLNPEESVGLIVARMDERQLREPVNASPFAGIPALPAVVASVTEAFTERNASCVHLTIDGNLCWLVQSDSGFGGEGAVPSAFLMETLDQVQVFCRDHLGQSLSSVLTEGTVSWAELADKYELLRQGLVRHMIYGSGFILSESGIASLRQTGSPIGVRIDRNKWEALRTHLEKGQRERFEQGLEEIGRIIAEQDGSLRDSSGMEAFYNLSLLLLSASNRWEMRELAGDLGFMEKLTSPERHVNWQAAIGFFRETANAIFDLLDKKQENGEFDVIQYVREYMSKHLHEGISLVELAEAVYFNPSYLSRLFKEVTGLSITAYLADLRLERAVAMLQENRKIGDIAAAVGIESPAYFSRFFKKMTGRTPQEYREELIIGNRS</sequence>
<proteinExistence type="predicted"/>
<dbReference type="Proteomes" id="UP000502248">
    <property type="component" value="Chromosome"/>
</dbReference>
<accession>A0A7Z2ZN93</accession>
<dbReference type="PROSITE" id="PS50110">
    <property type="entry name" value="RESPONSE_REGULATORY"/>
    <property type="match status" value="1"/>
</dbReference>
<dbReference type="SMART" id="SM00448">
    <property type="entry name" value="REC"/>
    <property type="match status" value="1"/>
</dbReference>
<dbReference type="GO" id="GO:0000160">
    <property type="term" value="P:phosphorelay signal transduction system"/>
    <property type="evidence" value="ECO:0007669"/>
    <property type="project" value="InterPro"/>
</dbReference>
<feature type="modified residue" description="4-aspartylphosphate" evidence="4">
    <location>
        <position position="55"/>
    </location>
</feature>
<dbReference type="EMBL" id="CP051680">
    <property type="protein sequence ID" value="QJD86166.1"/>
    <property type="molecule type" value="Genomic_DNA"/>
</dbReference>
<dbReference type="SUPFAM" id="SSF52172">
    <property type="entry name" value="CheY-like"/>
    <property type="match status" value="1"/>
</dbReference>
<dbReference type="Gene3D" id="3.40.50.2300">
    <property type="match status" value="1"/>
</dbReference>
<keyword evidence="1" id="KW-0805">Transcription regulation</keyword>
<evidence type="ECO:0000259" key="5">
    <source>
        <dbReference type="PROSITE" id="PS01124"/>
    </source>
</evidence>
<dbReference type="PANTHER" id="PTHR43280:SF2">
    <property type="entry name" value="HTH-TYPE TRANSCRIPTIONAL REGULATOR EXSA"/>
    <property type="match status" value="1"/>
</dbReference>
<evidence type="ECO:0000313" key="7">
    <source>
        <dbReference type="EMBL" id="QJD86166.1"/>
    </source>
</evidence>
<evidence type="ECO:0000256" key="2">
    <source>
        <dbReference type="ARBA" id="ARBA00023125"/>
    </source>
</evidence>
<keyword evidence="4" id="KW-0597">Phosphoprotein</keyword>
<feature type="domain" description="Response regulatory" evidence="6">
    <location>
        <begin position="3"/>
        <end position="120"/>
    </location>
</feature>
<keyword evidence="8" id="KW-1185">Reference proteome</keyword>
<dbReference type="PROSITE" id="PS00041">
    <property type="entry name" value="HTH_ARAC_FAMILY_1"/>
    <property type="match status" value="1"/>
</dbReference>
<dbReference type="InterPro" id="IPR001789">
    <property type="entry name" value="Sig_transdc_resp-reg_receiver"/>
</dbReference>
<evidence type="ECO:0000256" key="4">
    <source>
        <dbReference type="PROSITE-ProRule" id="PRU00169"/>
    </source>
</evidence>
<name>A0A7Z2ZN93_9BACL</name>
<dbReference type="CDD" id="cd17536">
    <property type="entry name" value="REC_YesN-like"/>
    <property type="match status" value="1"/>
</dbReference>
<dbReference type="SUPFAM" id="SSF46689">
    <property type="entry name" value="Homeodomain-like"/>
    <property type="match status" value="2"/>
</dbReference>
<reference evidence="7 8" key="1">
    <citation type="submission" date="2020-04" db="EMBL/GenBank/DDBJ databases">
        <title>Genome sequencing of novel species.</title>
        <authorList>
            <person name="Heo J."/>
            <person name="Kim S.-J."/>
            <person name="Kim J.-S."/>
            <person name="Hong S.-B."/>
            <person name="Kwon S.-W."/>
        </authorList>
    </citation>
    <scope>NUCLEOTIDE SEQUENCE [LARGE SCALE GENOMIC DNA]</scope>
    <source>
        <strain evidence="7 8">MFER-1</strain>
    </source>
</reference>
<dbReference type="InterPro" id="IPR018062">
    <property type="entry name" value="HTH_AraC-typ_CS"/>
</dbReference>
<dbReference type="InterPro" id="IPR011006">
    <property type="entry name" value="CheY-like_superfamily"/>
</dbReference>
<dbReference type="PROSITE" id="PS01124">
    <property type="entry name" value="HTH_ARAC_FAMILY_2"/>
    <property type="match status" value="1"/>
</dbReference>
<keyword evidence="2" id="KW-0238">DNA-binding</keyword>
<organism evidence="7 8">
    <name type="scientific">Cohnella herbarum</name>
    <dbReference type="NCBI Taxonomy" id="2728023"/>
    <lineage>
        <taxon>Bacteria</taxon>
        <taxon>Bacillati</taxon>
        <taxon>Bacillota</taxon>
        <taxon>Bacilli</taxon>
        <taxon>Bacillales</taxon>
        <taxon>Paenibacillaceae</taxon>
        <taxon>Cohnella</taxon>
    </lineage>
</organism>
<dbReference type="Pfam" id="PF00072">
    <property type="entry name" value="Response_reg"/>
    <property type="match status" value="1"/>
</dbReference>
<dbReference type="GO" id="GO:0043565">
    <property type="term" value="F:sequence-specific DNA binding"/>
    <property type="evidence" value="ECO:0007669"/>
    <property type="project" value="InterPro"/>
</dbReference>
<gene>
    <name evidence="7" type="ORF">HH215_25295</name>
</gene>
<dbReference type="InterPro" id="IPR020449">
    <property type="entry name" value="Tscrpt_reg_AraC-type_HTH"/>
</dbReference>
<evidence type="ECO:0000256" key="1">
    <source>
        <dbReference type="ARBA" id="ARBA00023015"/>
    </source>
</evidence>
<dbReference type="InterPro" id="IPR018060">
    <property type="entry name" value="HTH_AraC"/>
</dbReference>